<organism evidence="4 5">
    <name type="scientific">Mytilus edulis</name>
    <name type="common">Blue mussel</name>
    <dbReference type="NCBI Taxonomy" id="6550"/>
    <lineage>
        <taxon>Eukaryota</taxon>
        <taxon>Metazoa</taxon>
        <taxon>Spiralia</taxon>
        <taxon>Lophotrochozoa</taxon>
        <taxon>Mollusca</taxon>
        <taxon>Bivalvia</taxon>
        <taxon>Autobranchia</taxon>
        <taxon>Pteriomorphia</taxon>
        <taxon>Mytilida</taxon>
        <taxon>Mytiloidea</taxon>
        <taxon>Mytilidae</taxon>
        <taxon>Mytilinae</taxon>
        <taxon>Mytilus</taxon>
    </lineage>
</organism>
<dbReference type="InterPro" id="IPR042235">
    <property type="entry name" value="ZP-C_dom"/>
</dbReference>
<keyword evidence="2" id="KW-1015">Disulfide bond</keyword>
<sequence length="170" mass="19050">MSKRESGENNINNIHRNLEQQTISGVGHFVVQLKFFSDSNFQHEFNGFPPSYMVGQNVYVKATTPIHDYNVKMRLSDCYTKPSKSASDSYIYYLIQNGISSTPSILIQCMFIAMPRFVIPMTTHVTVSLVVVTGSESGKLNQEDEPIEDVGPIGYAEDEATVLFQKKQVG</sequence>
<reference evidence="4" key="1">
    <citation type="submission" date="2021-03" db="EMBL/GenBank/DDBJ databases">
        <authorList>
            <person name="Bekaert M."/>
        </authorList>
    </citation>
    <scope>NUCLEOTIDE SEQUENCE</scope>
</reference>
<evidence type="ECO:0000259" key="3">
    <source>
        <dbReference type="Pfam" id="PF00100"/>
    </source>
</evidence>
<comment type="caution">
    <text evidence="4">The sequence shown here is derived from an EMBL/GenBank/DDBJ whole genome shotgun (WGS) entry which is preliminary data.</text>
</comment>
<dbReference type="OrthoDB" id="6133664at2759"/>
<protein>
    <recommendedName>
        <fullName evidence="3">ZP-C domain-containing protein</fullName>
    </recommendedName>
</protein>
<dbReference type="Pfam" id="PF00100">
    <property type="entry name" value="Zona_pellucida"/>
    <property type="match status" value="1"/>
</dbReference>
<evidence type="ECO:0000256" key="1">
    <source>
        <dbReference type="ARBA" id="ARBA00022729"/>
    </source>
</evidence>
<evidence type="ECO:0000256" key="2">
    <source>
        <dbReference type="ARBA" id="ARBA00023157"/>
    </source>
</evidence>
<evidence type="ECO:0000313" key="5">
    <source>
        <dbReference type="Proteomes" id="UP000683360"/>
    </source>
</evidence>
<dbReference type="PANTHER" id="PTHR14002">
    <property type="entry name" value="ENDOGLIN/TGF-BETA RECEPTOR TYPE III"/>
    <property type="match status" value="1"/>
</dbReference>
<dbReference type="EMBL" id="CAJPWZ010001013">
    <property type="protein sequence ID" value="CAG2205111.1"/>
    <property type="molecule type" value="Genomic_DNA"/>
</dbReference>
<evidence type="ECO:0000313" key="4">
    <source>
        <dbReference type="EMBL" id="CAG2205111.1"/>
    </source>
</evidence>
<dbReference type="AlphaFoldDB" id="A0A8S3REB6"/>
<accession>A0A8S3REB6</accession>
<keyword evidence="1" id="KW-0732">Signal</keyword>
<dbReference type="InterPro" id="IPR055355">
    <property type="entry name" value="ZP-C"/>
</dbReference>
<feature type="domain" description="ZP-C" evidence="3">
    <location>
        <begin position="27"/>
        <end position="100"/>
    </location>
</feature>
<dbReference type="PANTHER" id="PTHR14002:SF54">
    <property type="entry name" value="ZONA PELLUCIDA SPERM-BINDING PROTEIN 2"/>
    <property type="match status" value="1"/>
</dbReference>
<keyword evidence="5" id="KW-1185">Reference proteome</keyword>
<name>A0A8S3REB6_MYTED</name>
<proteinExistence type="predicted"/>
<gene>
    <name evidence="4" type="ORF">MEDL_19554</name>
</gene>
<dbReference type="Proteomes" id="UP000683360">
    <property type="component" value="Unassembled WGS sequence"/>
</dbReference>
<dbReference type="Gene3D" id="2.60.40.4100">
    <property type="entry name" value="Zona pellucida, ZP-C domain"/>
    <property type="match status" value="1"/>
</dbReference>